<dbReference type="Gene3D" id="3.40.50.2300">
    <property type="match status" value="1"/>
</dbReference>
<accession>A0A645FQY0</accession>
<dbReference type="InterPro" id="IPR028082">
    <property type="entry name" value="Peripla_BP_I"/>
</dbReference>
<protein>
    <submittedName>
        <fullName evidence="1">Fructose import binding protein FruE</fullName>
    </submittedName>
</protein>
<sequence length="102" mass="11000">MVYCENDNEAFGAIQALEEAGYTCGEGGIAVISFDATRNCLTQCLNGKISLAVECNPLLGPLTAGVIRILEAGGAPEKEHYIEERSFTKETLTEELIAARLY</sequence>
<comment type="caution">
    <text evidence="1">The sequence shown here is derived from an EMBL/GenBank/DDBJ whole genome shotgun (WGS) entry which is preliminary data.</text>
</comment>
<proteinExistence type="predicted"/>
<gene>
    <name evidence="1" type="primary">fruE</name>
    <name evidence="1" type="ORF">SDC9_163135</name>
</gene>
<dbReference type="SUPFAM" id="SSF53822">
    <property type="entry name" value="Periplasmic binding protein-like I"/>
    <property type="match status" value="1"/>
</dbReference>
<organism evidence="1">
    <name type="scientific">bioreactor metagenome</name>
    <dbReference type="NCBI Taxonomy" id="1076179"/>
    <lineage>
        <taxon>unclassified sequences</taxon>
        <taxon>metagenomes</taxon>
        <taxon>ecological metagenomes</taxon>
    </lineage>
</organism>
<reference evidence="1" key="1">
    <citation type="submission" date="2019-08" db="EMBL/GenBank/DDBJ databases">
        <authorList>
            <person name="Kucharzyk K."/>
            <person name="Murdoch R.W."/>
            <person name="Higgins S."/>
            <person name="Loffler F."/>
        </authorList>
    </citation>
    <scope>NUCLEOTIDE SEQUENCE</scope>
</reference>
<name>A0A645FQY0_9ZZZZ</name>
<dbReference type="AlphaFoldDB" id="A0A645FQY0"/>
<dbReference type="EMBL" id="VSSQ01062654">
    <property type="protein sequence ID" value="MPN15799.1"/>
    <property type="molecule type" value="Genomic_DNA"/>
</dbReference>
<evidence type="ECO:0000313" key="1">
    <source>
        <dbReference type="EMBL" id="MPN15799.1"/>
    </source>
</evidence>